<sequence>MSNRIVALSAAAAFAAYAAVSAVLVAAGPALAGEASPAIVLSSTVDRPLSPIAPSAAAAAATQSPGSVGVMHYATDGVATSVADVQRQGGKATAGAVRWFASAELTGS</sequence>
<keyword evidence="1" id="KW-0732">Signal</keyword>
<dbReference type="RefSeq" id="WP_131001270.1">
    <property type="nucleotide sequence ID" value="NZ_JBHSZR010000002.1"/>
</dbReference>
<reference evidence="2 3" key="1">
    <citation type="submission" date="2019-02" db="EMBL/GenBank/DDBJ databases">
        <title>Hansschlegelia quercus sp. nov., a novel methylotrophic bacterium from buds of oak (Quercus robur L.).</title>
        <authorList>
            <person name="Agafonova N.V."/>
            <person name="Kaparullina E.N."/>
            <person name="Grouzdev D.S."/>
            <person name="Doronina N.V."/>
        </authorList>
    </citation>
    <scope>NUCLEOTIDE SEQUENCE [LARGE SCALE GENOMIC DNA]</scope>
    <source>
        <strain evidence="2 3">Dub</strain>
    </source>
</reference>
<dbReference type="AlphaFoldDB" id="A0A4Q9GKV9"/>
<feature type="signal peptide" evidence="1">
    <location>
        <begin position="1"/>
        <end position="32"/>
    </location>
</feature>
<evidence type="ECO:0000313" key="2">
    <source>
        <dbReference type="EMBL" id="TBN55019.1"/>
    </source>
</evidence>
<name>A0A4Q9GKV9_9HYPH</name>
<keyword evidence="3" id="KW-1185">Reference proteome</keyword>
<comment type="caution">
    <text evidence="2">The sequence shown here is derived from an EMBL/GenBank/DDBJ whole genome shotgun (WGS) entry which is preliminary data.</text>
</comment>
<organism evidence="2 3">
    <name type="scientific">Hansschlegelia quercus</name>
    <dbReference type="NCBI Taxonomy" id="2528245"/>
    <lineage>
        <taxon>Bacteria</taxon>
        <taxon>Pseudomonadati</taxon>
        <taxon>Pseudomonadota</taxon>
        <taxon>Alphaproteobacteria</taxon>
        <taxon>Hyphomicrobiales</taxon>
        <taxon>Methylopilaceae</taxon>
        <taxon>Hansschlegelia</taxon>
    </lineage>
</organism>
<feature type="chain" id="PRO_5021024742" evidence="1">
    <location>
        <begin position="33"/>
        <end position="108"/>
    </location>
</feature>
<evidence type="ECO:0000256" key="1">
    <source>
        <dbReference type="SAM" id="SignalP"/>
    </source>
</evidence>
<accession>A0A4Q9GKV9</accession>
<dbReference type="OrthoDB" id="10015428at2"/>
<gene>
    <name evidence="2" type="ORF">EYR15_02410</name>
</gene>
<proteinExistence type="predicted"/>
<evidence type="ECO:0000313" key="3">
    <source>
        <dbReference type="Proteomes" id="UP000291613"/>
    </source>
</evidence>
<protein>
    <submittedName>
        <fullName evidence="2">Uncharacterized protein</fullName>
    </submittedName>
</protein>
<dbReference type="Proteomes" id="UP000291613">
    <property type="component" value="Unassembled WGS sequence"/>
</dbReference>
<dbReference type="EMBL" id="SIUB01000001">
    <property type="protein sequence ID" value="TBN55019.1"/>
    <property type="molecule type" value="Genomic_DNA"/>
</dbReference>